<dbReference type="EMBL" id="CP025741">
    <property type="protein sequence ID" value="AYA46657.1"/>
    <property type="molecule type" value="Genomic_DNA"/>
</dbReference>
<dbReference type="EMBL" id="LN899824">
    <property type="protein sequence ID" value="CUV29913.1"/>
    <property type="molecule type" value="Genomic_DNA"/>
</dbReference>
<evidence type="ECO:0000313" key="13">
    <source>
        <dbReference type="EMBL" id="UZF13403.1"/>
    </source>
</evidence>
<evidence type="ECO:0000256" key="7">
    <source>
        <dbReference type="ARBA" id="ARBA00023139"/>
    </source>
</evidence>
<sequence>MYFDSSFPADTLRWLRAGVVLPLALVAGACAQFPEASERPTPQTPEGLHSASSLAASAVAWPDDHWWQAYGDAQLNALIGEALRDSPDMAAAAARLRGAEAAGAVAGAALLPQVSANASAARQRQSGSSDWNEVGRATLDFSWEIDFWGRNRASLAAATSDLEASRADAAQARLTLASAIASSYADLAGLYAVRDADEAALAVRRHSAQLFTERFASGLETRSGAKQAEALLASAEGELLRVDESIGLTRHALAALVGAGPDRGLTIRRPSVAIRSPEGLPAELAVNLLGRRPDVVAARLQAEAQAHRIDSKRAEFYPNVNLSAFIGFESIGLSNLFKSGSRIGSIGPAVSLPIFNGGRLRGELKRAQASYDEAVANYNRTLTQALQDVADAWLSRKALAPRLAKAEEAFRAAEQAYRVTLNRYEGGLASYLEVLTAQDTLLTNQRALTDLQSRAFTLDVAMTRALGGGYRAPRS</sequence>
<keyword evidence="8 9" id="KW-0449">Lipoprotein</keyword>
<evidence type="ECO:0000256" key="1">
    <source>
        <dbReference type="ARBA" id="ARBA00004370"/>
    </source>
</evidence>
<dbReference type="Proteomes" id="UP000262427">
    <property type="component" value="Chromosome CM"/>
</dbReference>
<dbReference type="InterPro" id="IPR003423">
    <property type="entry name" value="OMP_efflux"/>
</dbReference>
<dbReference type="EMBL" id="CP085043">
    <property type="protein sequence ID" value="UZF13403.1"/>
    <property type="molecule type" value="Genomic_DNA"/>
</dbReference>
<dbReference type="NCBIfam" id="TIGR01845">
    <property type="entry name" value="outer_NodT"/>
    <property type="match status" value="1"/>
</dbReference>
<dbReference type="GO" id="GO:0015562">
    <property type="term" value="F:efflux transmembrane transporter activity"/>
    <property type="evidence" value="ECO:0007669"/>
    <property type="project" value="InterPro"/>
</dbReference>
<keyword evidence="5" id="KW-0732">Signal</keyword>
<dbReference type="Pfam" id="PF02321">
    <property type="entry name" value="OEP"/>
    <property type="match status" value="2"/>
</dbReference>
<reference evidence="14" key="3">
    <citation type="submission" date="2018-01" db="EMBL/GenBank/DDBJ databases">
        <title>Raltonia solanacearum P824 infects blueberry.</title>
        <authorList>
            <person name="Bocsanczy A.M."/>
            <person name="Norman D.J."/>
        </authorList>
    </citation>
    <scope>NUCLEOTIDE SEQUENCE [LARGE SCALE GENOMIC DNA]</scope>
    <source>
        <strain evidence="14">P824</strain>
    </source>
</reference>
<evidence type="ECO:0000256" key="9">
    <source>
        <dbReference type="RuleBase" id="RU362097"/>
    </source>
</evidence>
<dbReference type="InterPro" id="IPR010131">
    <property type="entry name" value="MdtP/NodT-like"/>
</dbReference>
<evidence type="ECO:0000256" key="2">
    <source>
        <dbReference type="ARBA" id="ARBA00007613"/>
    </source>
</evidence>
<evidence type="ECO:0000256" key="4">
    <source>
        <dbReference type="ARBA" id="ARBA00022692"/>
    </source>
</evidence>
<evidence type="ECO:0000313" key="11">
    <source>
        <dbReference type="EMBL" id="CUV29913.1"/>
    </source>
</evidence>
<organism evidence="12">
    <name type="scientific">Ralstonia solanacearum</name>
    <name type="common">Pseudomonas solanacearum</name>
    <dbReference type="NCBI Taxonomy" id="305"/>
    <lineage>
        <taxon>Bacteria</taxon>
        <taxon>Pseudomonadati</taxon>
        <taxon>Pseudomonadota</taxon>
        <taxon>Betaproteobacteria</taxon>
        <taxon>Burkholderiales</taxon>
        <taxon>Burkholderiaceae</taxon>
        <taxon>Ralstonia</taxon>
        <taxon>Ralstonia solanacearum species complex</taxon>
    </lineage>
</organism>
<evidence type="ECO:0000256" key="8">
    <source>
        <dbReference type="ARBA" id="ARBA00023288"/>
    </source>
</evidence>
<dbReference type="PANTHER" id="PTHR30203:SF20">
    <property type="entry name" value="MULTIDRUG RESISTANCE OUTER MEMBRANE PROTEIN MDTP-RELATED"/>
    <property type="match status" value="1"/>
</dbReference>
<evidence type="ECO:0000256" key="5">
    <source>
        <dbReference type="ARBA" id="ARBA00022729"/>
    </source>
</evidence>
<evidence type="ECO:0000256" key="3">
    <source>
        <dbReference type="ARBA" id="ARBA00022452"/>
    </source>
</evidence>
<dbReference type="SUPFAM" id="SSF56954">
    <property type="entry name" value="Outer membrane efflux proteins (OEP)"/>
    <property type="match status" value="1"/>
</dbReference>
<protein>
    <submittedName>
        <fullName evidence="13">Efflux transporter outer membrane subunit</fullName>
    </submittedName>
    <submittedName>
        <fullName evidence="10">Multidrug transporter</fullName>
    </submittedName>
    <submittedName>
        <fullName evidence="12">Outer membrane component of tripartite multidrug resistance system</fullName>
    </submittedName>
</protein>
<dbReference type="AlphaFoldDB" id="A0A0K1ZKH1"/>
<accession>A0A0K1ZKH1</accession>
<reference evidence="12" key="1">
    <citation type="submission" date="2015-10" db="EMBL/GenBank/DDBJ databases">
        <authorList>
            <person name="Gilbert D.G."/>
        </authorList>
    </citation>
    <scope>NUCLEOTIDE SEQUENCE</scope>
    <source>
        <strain evidence="12">Phyl III-seqv23</strain>
    </source>
</reference>
<dbReference type="EMBL" id="LN899820">
    <property type="protein sequence ID" value="CUV53489.1"/>
    <property type="molecule type" value="Genomic_DNA"/>
</dbReference>
<comment type="similarity">
    <text evidence="2 9">Belongs to the outer membrane factor (OMF) (TC 1.B.17) family.</text>
</comment>
<proteinExistence type="inferred from homology"/>
<evidence type="ECO:0000313" key="14">
    <source>
        <dbReference type="Proteomes" id="UP000262427"/>
    </source>
</evidence>
<evidence type="ECO:0000313" key="10">
    <source>
        <dbReference type="EMBL" id="AYA46657.1"/>
    </source>
</evidence>
<keyword evidence="6 9" id="KW-0472">Membrane</keyword>
<keyword evidence="7 9" id="KW-0564">Palmitate</keyword>
<dbReference type="Gene3D" id="2.20.200.10">
    <property type="entry name" value="Outer membrane efflux proteins (OEP)"/>
    <property type="match status" value="1"/>
</dbReference>
<comment type="subcellular location">
    <subcellularLocation>
        <location evidence="9">Cell membrane</location>
        <topology evidence="9">Lipid-anchor</topology>
    </subcellularLocation>
    <subcellularLocation>
        <location evidence="1">Membrane</location>
    </subcellularLocation>
</comment>
<reference evidence="10" key="2">
    <citation type="submission" date="2018-01" db="EMBL/GenBank/DDBJ databases">
        <title>Ralstonia pseudosolanacearum P824 infects blueberry.</title>
        <authorList>
            <person name="Bocsanczy A.M."/>
            <person name="Norman D.J."/>
        </authorList>
    </citation>
    <scope>NUCLEOTIDE SEQUENCE</scope>
    <source>
        <strain evidence="10">P824</strain>
    </source>
</reference>
<gene>
    <name evidence="13" type="ORF">LH706_09965</name>
    <name evidence="10" type="ORF">RSP824_09220</name>
    <name evidence="11" type="ORF">RUN1985_v1_540008</name>
    <name evidence="12" type="ORF">RUN215_v1_140055</name>
</gene>
<dbReference type="PATRIC" id="fig|305.92.peg.2026"/>
<keyword evidence="3 9" id="KW-1134">Transmembrane beta strand</keyword>
<evidence type="ECO:0000256" key="6">
    <source>
        <dbReference type="ARBA" id="ARBA00023136"/>
    </source>
</evidence>
<dbReference type="Gene3D" id="1.20.1600.10">
    <property type="entry name" value="Outer membrane efflux proteins (OEP)"/>
    <property type="match status" value="1"/>
</dbReference>
<dbReference type="GO" id="GO:0005886">
    <property type="term" value="C:plasma membrane"/>
    <property type="evidence" value="ECO:0007669"/>
    <property type="project" value="UniProtKB-SubCell"/>
</dbReference>
<name>A0A0K1ZKH1_RALSL</name>
<evidence type="ECO:0000313" key="12">
    <source>
        <dbReference type="EMBL" id="CUV53489.1"/>
    </source>
</evidence>
<keyword evidence="4 9" id="KW-0812">Transmembrane</keyword>
<dbReference type="PANTHER" id="PTHR30203">
    <property type="entry name" value="OUTER MEMBRANE CATION EFFLUX PROTEIN"/>
    <property type="match status" value="1"/>
</dbReference>
<reference evidence="13" key="4">
    <citation type="submission" date="2021-10" db="EMBL/GenBank/DDBJ databases">
        <title>Complete genome sequences of five Ralstonia solancearum strains isolated from sunflower.</title>
        <authorList>
            <person name="She X."/>
            <person name="He Z."/>
        </authorList>
    </citation>
    <scope>NUCLEOTIDE SEQUENCE</scope>
    <source>
        <strain evidence="13">RS638</strain>
    </source>
</reference>